<sequence length="173" mass="19066">MKFFKQERGFTLAEMIVSVGLVSMLLLVTIQISLTVASIHRQSRIYLDINSSAINAFSRFSRDIRRATSVDVINSTLGASDGKLVLNLKQSDGSYNTQTFLLSSSTVQSFYNDVYAGNLTPLTTDISNLTFRRFLNGSTTAIRVEMTVAPNASSTISALNFYGTYVLRGSYTQ</sequence>
<keyword evidence="1" id="KW-1133">Transmembrane helix</keyword>
<organism evidence="2 3">
    <name type="scientific">Candidatus Taylorbacteria bacterium CG10_big_fil_rev_8_21_14_0_10_41_48</name>
    <dbReference type="NCBI Taxonomy" id="1975024"/>
    <lineage>
        <taxon>Bacteria</taxon>
        <taxon>Candidatus Tayloriibacteriota</taxon>
    </lineage>
</organism>
<evidence type="ECO:0000256" key="1">
    <source>
        <dbReference type="SAM" id="Phobius"/>
    </source>
</evidence>
<dbReference type="AlphaFoldDB" id="A0A2M8LD01"/>
<gene>
    <name evidence="2" type="ORF">COV01_00430</name>
</gene>
<keyword evidence="1" id="KW-0472">Membrane</keyword>
<dbReference type="EMBL" id="PFEQ01000001">
    <property type="protein sequence ID" value="PJE74490.1"/>
    <property type="molecule type" value="Genomic_DNA"/>
</dbReference>
<protein>
    <recommendedName>
        <fullName evidence="4">Prepilin-type N-terminal cleavage/methylation domain-containing protein</fullName>
    </recommendedName>
</protein>
<dbReference type="NCBIfam" id="TIGR02532">
    <property type="entry name" value="IV_pilin_GFxxxE"/>
    <property type="match status" value="1"/>
</dbReference>
<reference evidence="3" key="1">
    <citation type="submission" date="2017-09" db="EMBL/GenBank/DDBJ databases">
        <title>Depth-based differentiation of microbial function through sediment-hosted aquifers and enrichment of novel symbionts in the deep terrestrial subsurface.</title>
        <authorList>
            <person name="Probst A.J."/>
            <person name="Ladd B."/>
            <person name="Jarett J.K."/>
            <person name="Geller-Mcgrath D.E."/>
            <person name="Sieber C.M.K."/>
            <person name="Emerson J.B."/>
            <person name="Anantharaman K."/>
            <person name="Thomas B.C."/>
            <person name="Malmstrom R."/>
            <person name="Stieglmeier M."/>
            <person name="Klingl A."/>
            <person name="Woyke T."/>
            <person name="Ryan C.M."/>
            <person name="Banfield J.F."/>
        </authorList>
    </citation>
    <scope>NUCLEOTIDE SEQUENCE [LARGE SCALE GENOMIC DNA]</scope>
</reference>
<name>A0A2M8LD01_9BACT</name>
<accession>A0A2M8LD01</accession>
<evidence type="ECO:0008006" key="4">
    <source>
        <dbReference type="Google" id="ProtNLM"/>
    </source>
</evidence>
<feature type="transmembrane region" description="Helical" evidence="1">
    <location>
        <begin position="12"/>
        <end position="34"/>
    </location>
</feature>
<dbReference type="Proteomes" id="UP000228700">
    <property type="component" value="Unassembled WGS sequence"/>
</dbReference>
<keyword evidence="1" id="KW-0812">Transmembrane</keyword>
<evidence type="ECO:0000313" key="2">
    <source>
        <dbReference type="EMBL" id="PJE74490.1"/>
    </source>
</evidence>
<dbReference type="InterPro" id="IPR012902">
    <property type="entry name" value="N_methyl_site"/>
</dbReference>
<evidence type="ECO:0000313" key="3">
    <source>
        <dbReference type="Proteomes" id="UP000228700"/>
    </source>
</evidence>
<comment type="caution">
    <text evidence="2">The sequence shown here is derived from an EMBL/GenBank/DDBJ whole genome shotgun (WGS) entry which is preliminary data.</text>
</comment>
<proteinExistence type="predicted"/>
<dbReference type="Pfam" id="PF07963">
    <property type="entry name" value="N_methyl"/>
    <property type="match status" value="1"/>
</dbReference>